<keyword evidence="4" id="KW-1185">Reference proteome</keyword>
<dbReference type="Gene3D" id="3.10.350.10">
    <property type="entry name" value="LysM domain"/>
    <property type="match status" value="1"/>
</dbReference>
<dbReference type="KEGG" id="hqi:H9L05_17360"/>
<reference evidence="3 4" key="1">
    <citation type="submission" date="2020-08" db="EMBL/GenBank/DDBJ databases">
        <title>Genome sequence of Hymenobacter qilianensis JCM 19763T.</title>
        <authorList>
            <person name="Hyun D.-W."/>
            <person name="Bae J.-W."/>
        </authorList>
    </citation>
    <scope>NUCLEOTIDE SEQUENCE [LARGE SCALE GENOMIC DNA]</scope>
    <source>
        <strain evidence="3 4">JCM 19763</strain>
    </source>
</reference>
<feature type="chain" id="PRO_5028938398" evidence="1">
    <location>
        <begin position="29"/>
        <end position="290"/>
    </location>
</feature>
<evidence type="ECO:0000256" key="1">
    <source>
        <dbReference type="SAM" id="SignalP"/>
    </source>
</evidence>
<name>A0A7H0GTU7_9BACT</name>
<proteinExistence type="predicted"/>
<dbReference type="Proteomes" id="UP000516093">
    <property type="component" value="Chromosome"/>
</dbReference>
<sequence length="290" mass="32326">MPLYHRLLVPAASLLAATIIFLPGAAPAAPPTEGMTTERLVSQLRLAIDNLKTLRCTVHAQERLGDKYTQANSTMKLGYAPLRIFLRNKKGVEVLWVTGQNDGDAWVYPNSFPYVTLSLDPNGMLMRRGQHHSVLDAGYGMIADILRGSAQRPDKSYERSFRYTGDTTIAGRPCYQLSSDFPKFRYVTYTAGKGETVTQVADKFGCGEYRIMEQNGLAADAPIPTGKVLQVPNSYGSRTLICVDKKLYLPLLIRAEDDKGLFEQFTFLDVVANQPIPAQEFTKEFKNYNL</sequence>
<dbReference type="SUPFAM" id="SSF54106">
    <property type="entry name" value="LysM domain"/>
    <property type="match status" value="1"/>
</dbReference>
<evidence type="ECO:0000259" key="2">
    <source>
        <dbReference type="PROSITE" id="PS51782"/>
    </source>
</evidence>
<dbReference type="SMART" id="SM00257">
    <property type="entry name" value="LysM"/>
    <property type="match status" value="1"/>
</dbReference>
<gene>
    <name evidence="3" type="ORF">H9L05_17360</name>
</gene>
<keyword evidence="1" id="KW-0732">Signal</keyword>
<accession>A0A7H0GTU7</accession>
<dbReference type="InterPro" id="IPR018392">
    <property type="entry name" value="LysM"/>
</dbReference>
<feature type="domain" description="LysM" evidence="2">
    <location>
        <begin position="187"/>
        <end position="231"/>
    </location>
</feature>
<dbReference type="AlphaFoldDB" id="A0A7H0GTU7"/>
<protein>
    <submittedName>
        <fullName evidence="3">DUF1571 domain-containing protein</fullName>
    </submittedName>
</protein>
<organism evidence="3 4">
    <name type="scientific">Hymenobacter qilianensis</name>
    <dbReference type="NCBI Taxonomy" id="1385715"/>
    <lineage>
        <taxon>Bacteria</taxon>
        <taxon>Pseudomonadati</taxon>
        <taxon>Bacteroidota</taxon>
        <taxon>Cytophagia</taxon>
        <taxon>Cytophagales</taxon>
        <taxon>Hymenobacteraceae</taxon>
        <taxon>Hymenobacter</taxon>
    </lineage>
</organism>
<dbReference type="EMBL" id="CP060784">
    <property type="protein sequence ID" value="QNP51713.1"/>
    <property type="molecule type" value="Genomic_DNA"/>
</dbReference>
<dbReference type="Pfam" id="PF07608">
    <property type="entry name" value="DUF1571"/>
    <property type="match status" value="1"/>
</dbReference>
<dbReference type="CDD" id="cd00118">
    <property type="entry name" value="LysM"/>
    <property type="match status" value="1"/>
</dbReference>
<dbReference type="InterPro" id="IPR011465">
    <property type="entry name" value="DUF1571"/>
</dbReference>
<dbReference type="RefSeq" id="WP_187731990.1">
    <property type="nucleotide sequence ID" value="NZ_BMFN01000003.1"/>
</dbReference>
<dbReference type="Pfam" id="PF01476">
    <property type="entry name" value="LysM"/>
    <property type="match status" value="1"/>
</dbReference>
<evidence type="ECO:0000313" key="4">
    <source>
        <dbReference type="Proteomes" id="UP000516093"/>
    </source>
</evidence>
<dbReference type="InterPro" id="IPR036779">
    <property type="entry name" value="LysM_dom_sf"/>
</dbReference>
<feature type="signal peptide" evidence="1">
    <location>
        <begin position="1"/>
        <end position="28"/>
    </location>
</feature>
<dbReference type="PROSITE" id="PS51782">
    <property type="entry name" value="LYSM"/>
    <property type="match status" value="1"/>
</dbReference>
<evidence type="ECO:0000313" key="3">
    <source>
        <dbReference type="EMBL" id="QNP51713.1"/>
    </source>
</evidence>